<proteinExistence type="predicted"/>
<reference evidence="2 3" key="1">
    <citation type="submission" date="2019-01" db="EMBL/GenBank/DDBJ databases">
        <authorList>
            <consortium name="Pathogen Informatics"/>
        </authorList>
    </citation>
    <scope>NUCLEOTIDE SEQUENCE [LARGE SCALE GENOMIC DNA]</scope>
    <source>
        <strain evidence="2 3">NCTC10181</strain>
    </source>
</reference>
<evidence type="ECO:0000313" key="3">
    <source>
        <dbReference type="Proteomes" id="UP000290985"/>
    </source>
</evidence>
<dbReference type="AlphaFoldDB" id="A0A449B180"/>
<keyword evidence="3" id="KW-1185">Reference proteome</keyword>
<dbReference type="EMBL" id="LR215036">
    <property type="protein sequence ID" value="VEU74360.1"/>
    <property type="molecule type" value="Genomic_DNA"/>
</dbReference>
<feature type="transmembrane region" description="Helical" evidence="1">
    <location>
        <begin position="12"/>
        <end position="32"/>
    </location>
</feature>
<dbReference type="KEGG" id="mcit:NCTC10181_00197"/>
<evidence type="ECO:0000313" key="2">
    <source>
        <dbReference type="EMBL" id="VEU74360.1"/>
    </source>
</evidence>
<keyword evidence="1" id="KW-0812">Transmembrane</keyword>
<keyword evidence="1" id="KW-0472">Membrane</keyword>
<evidence type="ECO:0000256" key="1">
    <source>
        <dbReference type="SAM" id="Phobius"/>
    </source>
</evidence>
<organism evidence="2 3">
    <name type="scientific">Mycoplasmopsis citelli</name>
    <dbReference type="NCBI Taxonomy" id="171281"/>
    <lineage>
        <taxon>Bacteria</taxon>
        <taxon>Bacillati</taxon>
        <taxon>Mycoplasmatota</taxon>
        <taxon>Mycoplasmoidales</taxon>
        <taxon>Metamycoplasmataceae</taxon>
        <taxon>Mycoplasmopsis</taxon>
    </lineage>
</organism>
<dbReference type="RefSeq" id="WP_129725201.1">
    <property type="nucleotide sequence ID" value="NZ_LR215036.1"/>
</dbReference>
<gene>
    <name evidence="2" type="ORF">NCTC10181_00197</name>
</gene>
<dbReference type="Proteomes" id="UP000290985">
    <property type="component" value="Chromosome"/>
</dbReference>
<sequence length="114" mass="12770">MKKTNKVLKKLGIATGITGAGAIASLGAILSLHSNHRNFTKQTYFFMELKNEVDKTISQLKDLSNSDQNNKEIKDLYLEVDYANQLLANENSSIATMLQQRNKLRHSTPKALYA</sequence>
<protein>
    <submittedName>
        <fullName evidence="2">Uncharacterized protein</fullName>
    </submittedName>
</protein>
<keyword evidence="1" id="KW-1133">Transmembrane helix</keyword>
<name>A0A449B180_9BACT</name>
<accession>A0A449B180</accession>